<dbReference type="PROSITE" id="PS50893">
    <property type="entry name" value="ABC_TRANSPORTER_2"/>
    <property type="match status" value="2"/>
</dbReference>
<feature type="domain" description="ABC transporter" evidence="11">
    <location>
        <begin position="2"/>
        <end position="243"/>
    </location>
</feature>
<organism evidence="12 13">
    <name type="scientific">Lentihominibacter hominis</name>
    <dbReference type="NCBI Taxonomy" id="2763645"/>
    <lineage>
        <taxon>Bacteria</taxon>
        <taxon>Bacillati</taxon>
        <taxon>Bacillota</taxon>
        <taxon>Clostridia</taxon>
        <taxon>Peptostreptococcales</taxon>
        <taxon>Anaerovoracaceae</taxon>
        <taxon>Lentihominibacter</taxon>
    </lineage>
</organism>
<dbReference type="AlphaFoldDB" id="A0A926E956"/>
<evidence type="ECO:0000256" key="1">
    <source>
        <dbReference type="ARBA" id="ARBA00004202"/>
    </source>
</evidence>
<dbReference type="Proteomes" id="UP000610862">
    <property type="component" value="Unassembled WGS sequence"/>
</dbReference>
<evidence type="ECO:0000313" key="12">
    <source>
        <dbReference type="EMBL" id="MBC8568029.1"/>
    </source>
</evidence>
<dbReference type="PANTHER" id="PTHR43553:SF23">
    <property type="entry name" value="ABC TRANSPORTER ATP-BINDING COMPONENT"/>
    <property type="match status" value="1"/>
</dbReference>
<evidence type="ECO:0000259" key="11">
    <source>
        <dbReference type="PROSITE" id="PS50893"/>
    </source>
</evidence>
<proteinExistence type="inferred from homology"/>
<evidence type="ECO:0000256" key="6">
    <source>
        <dbReference type="ARBA" id="ARBA00022741"/>
    </source>
</evidence>
<dbReference type="InterPro" id="IPR003439">
    <property type="entry name" value="ABC_transporter-like_ATP-bd"/>
</dbReference>
<comment type="caution">
    <text evidence="12">The sequence shown here is derived from an EMBL/GenBank/DDBJ whole genome shotgun (WGS) entry which is preliminary data.</text>
</comment>
<keyword evidence="8" id="KW-1278">Translocase</keyword>
<dbReference type="Pfam" id="PF00005">
    <property type="entry name" value="ABC_tran"/>
    <property type="match status" value="2"/>
</dbReference>
<dbReference type="CDD" id="cd03225">
    <property type="entry name" value="ABC_cobalt_CbiO_domain1"/>
    <property type="match status" value="1"/>
</dbReference>
<keyword evidence="6" id="KW-0547">Nucleotide-binding</keyword>
<evidence type="ECO:0000256" key="8">
    <source>
        <dbReference type="ARBA" id="ARBA00022967"/>
    </source>
</evidence>
<evidence type="ECO:0000256" key="4">
    <source>
        <dbReference type="ARBA" id="ARBA00022475"/>
    </source>
</evidence>
<dbReference type="GO" id="GO:0016887">
    <property type="term" value="F:ATP hydrolysis activity"/>
    <property type="evidence" value="ECO:0007669"/>
    <property type="project" value="InterPro"/>
</dbReference>
<evidence type="ECO:0000256" key="9">
    <source>
        <dbReference type="ARBA" id="ARBA00023136"/>
    </source>
</evidence>
<comment type="subcellular location">
    <subcellularLocation>
        <location evidence="1">Cell membrane</location>
        <topology evidence="1">Peripheral membrane protein</topology>
    </subcellularLocation>
</comment>
<evidence type="ECO:0000256" key="3">
    <source>
        <dbReference type="ARBA" id="ARBA00022448"/>
    </source>
</evidence>
<evidence type="ECO:0000256" key="2">
    <source>
        <dbReference type="ARBA" id="ARBA00005417"/>
    </source>
</evidence>
<dbReference type="EMBL" id="JACRTA010000001">
    <property type="protein sequence ID" value="MBC8568029.1"/>
    <property type="molecule type" value="Genomic_DNA"/>
</dbReference>
<dbReference type="GO" id="GO:0042626">
    <property type="term" value="F:ATPase-coupled transmembrane transporter activity"/>
    <property type="evidence" value="ECO:0007669"/>
    <property type="project" value="TreeGrafter"/>
</dbReference>
<comment type="function">
    <text evidence="10">Probably part of an ABC transporter complex. Responsible for energy coupling to the transport system.</text>
</comment>
<keyword evidence="9" id="KW-0472">Membrane</keyword>
<dbReference type="InterPro" id="IPR050095">
    <property type="entry name" value="ECF_ABC_transporter_ATP-bd"/>
</dbReference>
<keyword evidence="7 12" id="KW-0067">ATP-binding</keyword>
<evidence type="ECO:0000313" key="13">
    <source>
        <dbReference type="Proteomes" id="UP000610862"/>
    </source>
</evidence>
<accession>A0A926E956</accession>
<dbReference type="GO" id="GO:0005524">
    <property type="term" value="F:ATP binding"/>
    <property type="evidence" value="ECO:0007669"/>
    <property type="project" value="UniProtKB-KW"/>
</dbReference>
<gene>
    <name evidence="12" type="ORF">H8692_04515</name>
</gene>
<evidence type="ECO:0000256" key="7">
    <source>
        <dbReference type="ARBA" id="ARBA00022840"/>
    </source>
</evidence>
<dbReference type="InterPro" id="IPR003593">
    <property type="entry name" value="AAA+_ATPase"/>
</dbReference>
<comment type="similarity">
    <text evidence="2">Belongs to the ABC transporter superfamily.</text>
</comment>
<protein>
    <submittedName>
        <fullName evidence="12">ABC transporter ATP-binding protein</fullName>
    </submittedName>
</protein>
<keyword evidence="3" id="KW-0813">Transport</keyword>
<keyword evidence="5" id="KW-0677">Repeat</keyword>
<dbReference type="RefSeq" id="WP_187525066.1">
    <property type="nucleotide sequence ID" value="NZ_JACRTA010000001.1"/>
</dbReference>
<dbReference type="GO" id="GO:0043190">
    <property type="term" value="C:ATP-binding cassette (ABC) transporter complex"/>
    <property type="evidence" value="ECO:0007669"/>
    <property type="project" value="TreeGrafter"/>
</dbReference>
<keyword evidence="13" id="KW-1185">Reference proteome</keyword>
<feature type="domain" description="ABC transporter" evidence="11">
    <location>
        <begin position="267"/>
        <end position="489"/>
    </location>
</feature>
<evidence type="ECO:0000256" key="10">
    <source>
        <dbReference type="ARBA" id="ARBA00025157"/>
    </source>
</evidence>
<keyword evidence="4" id="KW-1003">Cell membrane</keyword>
<dbReference type="InterPro" id="IPR015856">
    <property type="entry name" value="ABC_transpr_CbiO/EcfA_su"/>
</dbReference>
<dbReference type="FunFam" id="3.40.50.300:FF:000224">
    <property type="entry name" value="Energy-coupling factor transporter ATP-binding protein EcfA"/>
    <property type="match status" value="1"/>
</dbReference>
<evidence type="ECO:0000256" key="5">
    <source>
        <dbReference type="ARBA" id="ARBA00022737"/>
    </source>
</evidence>
<dbReference type="SMART" id="SM00382">
    <property type="entry name" value="AAA"/>
    <property type="match status" value="2"/>
</dbReference>
<name>A0A926E956_9FIRM</name>
<dbReference type="SUPFAM" id="SSF52540">
    <property type="entry name" value="P-loop containing nucleoside triphosphate hydrolases"/>
    <property type="match status" value="2"/>
</dbReference>
<dbReference type="PANTHER" id="PTHR43553">
    <property type="entry name" value="HEAVY METAL TRANSPORTER"/>
    <property type="match status" value="1"/>
</dbReference>
<dbReference type="Gene3D" id="3.40.50.300">
    <property type="entry name" value="P-loop containing nucleotide triphosphate hydrolases"/>
    <property type="match status" value="2"/>
</dbReference>
<dbReference type="InterPro" id="IPR027417">
    <property type="entry name" value="P-loop_NTPase"/>
</dbReference>
<sequence>MIRLKGVSFRYENAGEGVYNLKDIDLNVEKGECVVLCGKSGCGKTTVTRLINGLIPHYYEGQLKGSVFVDKTEIADQPLAKISQHVGSVFQNPRSQFFNVDTTGEIAFGCENQGLARAEIAGRIEKAAELFSLRDLLGRSIFDLSGGEKQRIACASVYAVQPDIFVLDEPSSNLDQAAVIKLKEILVKLKDSGHTIVISEHRLYYLMDLADRFIYLEDGKVKTQYTRDSLMKLSPQAISSMGLRTLDLRQINDQSGGKKNDMVSGVFRIENLLCKMSGRTVLDIDSLCIPAGETVAVIGHNGAGKSTFARCFCGIGKHRGKFYLEEQEIKAKRRLKKSYMVMQDVNHQLFTESVRDEVTLNVSDSGKGDLETVFEKMGIVSIADNHPLALSGGQKQRVAITSAVYAGKKFLIYDEPTSGLDYESMCRACTLINEAARNAELSLVITHDLEFIMKCCTAVLHIENGTVKAFFLLDDKGRERLKEEFLNIK</sequence>
<reference evidence="12" key="1">
    <citation type="submission" date="2020-08" db="EMBL/GenBank/DDBJ databases">
        <title>Genome public.</title>
        <authorList>
            <person name="Liu C."/>
            <person name="Sun Q."/>
        </authorList>
    </citation>
    <scope>NUCLEOTIDE SEQUENCE</scope>
    <source>
        <strain evidence="12">NSJ-24</strain>
    </source>
</reference>